<gene>
    <name evidence="2" type="ORF">SPHA_53359</name>
</gene>
<evidence type="ECO:0000313" key="3">
    <source>
        <dbReference type="Proteomes" id="UP000597762"/>
    </source>
</evidence>
<sequence length="178" mass="19632">MSLKSTSSSFSLSPSLSVSLSLSLCPPLSLSFFPLSPALPLILSLTLPSLSPSFSLCLFSLIVFKTNPLIALSLSVPPLSLSHSLPSFSRSTSHSLTDSSLSLPIFLPVLILSLFKPNPLIASTFSLLLISLLLYVPKRNYSNIFQNIFLTYFNIQFLECLVHPNGIDIHYRQIKYRL</sequence>
<organism evidence="2 3">
    <name type="scientific">Acanthosepion pharaonis</name>
    <name type="common">Pharaoh cuttlefish</name>
    <name type="synonym">Sepia pharaonis</name>
    <dbReference type="NCBI Taxonomy" id="158019"/>
    <lineage>
        <taxon>Eukaryota</taxon>
        <taxon>Metazoa</taxon>
        <taxon>Spiralia</taxon>
        <taxon>Lophotrochozoa</taxon>
        <taxon>Mollusca</taxon>
        <taxon>Cephalopoda</taxon>
        <taxon>Coleoidea</taxon>
        <taxon>Decapodiformes</taxon>
        <taxon>Sepiida</taxon>
        <taxon>Sepiina</taxon>
        <taxon>Sepiidae</taxon>
        <taxon>Acanthosepion</taxon>
    </lineage>
</organism>
<name>A0A812DKB7_ACAPH</name>
<comment type="caution">
    <text evidence="2">The sequence shown here is derived from an EMBL/GenBank/DDBJ whole genome shotgun (WGS) entry which is preliminary data.</text>
</comment>
<feature type="transmembrane region" description="Helical" evidence="1">
    <location>
        <begin position="120"/>
        <end position="136"/>
    </location>
</feature>
<evidence type="ECO:0000313" key="2">
    <source>
        <dbReference type="EMBL" id="CAE1299664.1"/>
    </source>
</evidence>
<reference evidence="2" key="1">
    <citation type="submission" date="2021-01" db="EMBL/GenBank/DDBJ databases">
        <authorList>
            <person name="Li R."/>
            <person name="Bekaert M."/>
        </authorList>
    </citation>
    <scope>NUCLEOTIDE SEQUENCE</scope>
    <source>
        <strain evidence="2">Farmed</strain>
    </source>
</reference>
<protein>
    <submittedName>
        <fullName evidence="2">Uncharacterized protein</fullName>
    </submittedName>
</protein>
<dbReference type="Proteomes" id="UP000597762">
    <property type="component" value="Unassembled WGS sequence"/>
</dbReference>
<dbReference type="AlphaFoldDB" id="A0A812DKB7"/>
<keyword evidence="1" id="KW-0812">Transmembrane</keyword>
<proteinExistence type="predicted"/>
<accession>A0A812DKB7</accession>
<dbReference type="EMBL" id="CAHIKZ030003391">
    <property type="protein sequence ID" value="CAE1299664.1"/>
    <property type="molecule type" value="Genomic_DNA"/>
</dbReference>
<keyword evidence="1" id="KW-0472">Membrane</keyword>
<keyword evidence="3" id="KW-1185">Reference proteome</keyword>
<keyword evidence="1" id="KW-1133">Transmembrane helix</keyword>
<evidence type="ECO:0000256" key="1">
    <source>
        <dbReference type="SAM" id="Phobius"/>
    </source>
</evidence>